<dbReference type="PROSITE" id="PS00518">
    <property type="entry name" value="ZF_RING_1"/>
    <property type="match status" value="1"/>
</dbReference>
<dbReference type="InterPro" id="IPR013083">
    <property type="entry name" value="Znf_RING/FYVE/PHD"/>
</dbReference>
<evidence type="ECO:0000256" key="4">
    <source>
        <dbReference type="PROSITE-ProRule" id="PRU00175"/>
    </source>
</evidence>
<evidence type="ECO:0000313" key="7">
    <source>
        <dbReference type="EMBL" id="KAF5859482.1"/>
    </source>
</evidence>
<dbReference type="EMBL" id="SPNV01000163">
    <property type="protein sequence ID" value="KAF5859482.1"/>
    <property type="molecule type" value="Genomic_DNA"/>
</dbReference>
<dbReference type="Pfam" id="PF13923">
    <property type="entry name" value="zf-C3HC4_2"/>
    <property type="match status" value="1"/>
</dbReference>
<evidence type="ECO:0000259" key="6">
    <source>
        <dbReference type="PROSITE" id="PS50089"/>
    </source>
</evidence>
<dbReference type="GO" id="GO:0061630">
    <property type="term" value="F:ubiquitin protein ligase activity"/>
    <property type="evidence" value="ECO:0007669"/>
    <property type="project" value="TreeGrafter"/>
</dbReference>
<proteinExistence type="predicted"/>
<dbReference type="SUPFAM" id="SSF57850">
    <property type="entry name" value="RING/U-box"/>
    <property type="match status" value="2"/>
</dbReference>
<sequence length="593" mass="65596">MEDDTACPANATSPHTPQNDTHHAMFNAAIAPSSASPVSDRTNEQIASTAHAVIRLIQCSCCSRPLRAPLRLPCGNTLCRSCLPPIHERTGITYPASEDRKKGFACYWGQEDGCAGKHCLGDCGADVLLGRLVDVFDEALCNSSPCLEAPSGEKRGFRVTWTGLRDDQPEKVVKSAGVAGGLLQGLYGLVKRGHFDYDASDVKFEVYGPMDLEIQLLERLKETVRNELDCQVCYSLILDPLTTSCGHTFCRGCVVMVLHNSDLCPACRRKLNMDSTVKSEPINRRVSDIMGTLFPEQVASRRDASFQEATEQDDETIIPLFVSSLSLPTMPTFLHVFEARYRLMMQRVMQSRERRFGMVMYNRASRPQQGLGRSQFMQYGTVLTVDRYELLPDGRSLIVATGLYRFKVLSSYVVDMYYVGRIQRVDDVSVMEEENQEAMETSVAGSSSFLAANSSGEQCLESMSTQQLFQVGLDFVRKQHSQGAAWLHPRVLLAYGDIPTEPTQFPWWFASGKVEDHFTLGAKAGISGMDGSISAIAYFCLMTSRSSPRLCSGPGGNGPGCIVHPVFVSQGLNLFPAVFHVILGNFRFRWLTD</sequence>
<keyword evidence="1" id="KW-0479">Metal-binding</keyword>
<dbReference type="InterPro" id="IPR017907">
    <property type="entry name" value="Znf_RING_CS"/>
</dbReference>
<name>A0A8H6A244_PETAA</name>
<dbReference type="PANTHER" id="PTHR23327">
    <property type="entry name" value="RING FINGER PROTEIN 127"/>
    <property type="match status" value="1"/>
</dbReference>
<gene>
    <name evidence="7" type="ORF">ETB97_002834</name>
</gene>
<evidence type="ECO:0000313" key="8">
    <source>
        <dbReference type="Proteomes" id="UP000541154"/>
    </source>
</evidence>
<dbReference type="AlphaFoldDB" id="A0A8H6A244"/>
<feature type="region of interest" description="Disordered" evidence="5">
    <location>
        <begin position="1"/>
        <end position="20"/>
    </location>
</feature>
<evidence type="ECO:0000256" key="2">
    <source>
        <dbReference type="ARBA" id="ARBA00022771"/>
    </source>
</evidence>
<dbReference type="InterPro" id="IPR001841">
    <property type="entry name" value="Znf_RING"/>
</dbReference>
<accession>A0A8H6A244</accession>
<feature type="compositionally biased region" description="Polar residues" evidence="5">
    <location>
        <begin position="10"/>
        <end position="19"/>
    </location>
</feature>
<feature type="domain" description="RING-type" evidence="6">
    <location>
        <begin position="230"/>
        <end position="268"/>
    </location>
</feature>
<evidence type="ECO:0000256" key="5">
    <source>
        <dbReference type="SAM" id="MobiDB-lite"/>
    </source>
</evidence>
<dbReference type="Gene3D" id="2.30.130.40">
    <property type="entry name" value="LON domain-like"/>
    <property type="match status" value="1"/>
</dbReference>
<dbReference type="PROSITE" id="PS50089">
    <property type="entry name" value="ZF_RING_2"/>
    <property type="match status" value="1"/>
</dbReference>
<protein>
    <recommendedName>
        <fullName evidence="6">RING-type domain-containing protein</fullName>
    </recommendedName>
</protein>
<dbReference type="SMART" id="SM00184">
    <property type="entry name" value="RING"/>
    <property type="match status" value="2"/>
</dbReference>
<dbReference type="InterPro" id="IPR003111">
    <property type="entry name" value="Lon_prtase_N"/>
</dbReference>
<keyword evidence="8" id="KW-1185">Reference proteome</keyword>
<dbReference type="InterPro" id="IPR015947">
    <property type="entry name" value="PUA-like_sf"/>
</dbReference>
<dbReference type="SUPFAM" id="SSF88697">
    <property type="entry name" value="PUA domain-like"/>
    <property type="match status" value="1"/>
</dbReference>
<dbReference type="Proteomes" id="UP000541154">
    <property type="component" value="Unassembled WGS sequence"/>
</dbReference>
<keyword evidence="2 4" id="KW-0863">Zinc-finger</keyword>
<dbReference type="Pfam" id="PF02190">
    <property type="entry name" value="LON_substr_bdg"/>
    <property type="match status" value="1"/>
</dbReference>
<organism evidence="7 8">
    <name type="scientific">Petromyces alliaceus</name>
    <name type="common">Aspergillus alliaceus</name>
    <dbReference type="NCBI Taxonomy" id="209559"/>
    <lineage>
        <taxon>Eukaryota</taxon>
        <taxon>Fungi</taxon>
        <taxon>Dikarya</taxon>
        <taxon>Ascomycota</taxon>
        <taxon>Pezizomycotina</taxon>
        <taxon>Eurotiomycetes</taxon>
        <taxon>Eurotiomycetidae</taxon>
        <taxon>Eurotiales</taxon>
        <taxon>Aspergillaceae</taxon>
        <taxon>Aspergillus</taxon>
        <taxon>Aspergillus subgen. Circumdati</taxon>
    </lineage>
</organism>
<evidence type="ECO:0000256" key="3">
    <source>
        <dbReference type="ARBA" id="ARBA00022833"/>
    </source>
</evidence>
<dbReference type="SMART" id="SM00464">
    <property type="entry name" value="LON"/>
    <property type="match status" value="1"/>
</dbReference>
<reference evidence="7 8" key="1">
    <citation type="submission" date="2019-04" db="EMBL/GenBank/DDBJ databases">
        <title>Aspergillus burnettii sp. nov., novel species from soil in southeast Queensland.</title>
        <authorList>
            <person name="Gilchrist C.L.M."/>
            <person name="Pitt J.I."/>
            <person name="Lange L."/>
            <person name="Lacey H.J."/>
            <person name="Vuong D."/>
            <person name="Midgley D.J."/>
            <person name="Greenfield P."/>
            <person name="Bradbury M."/>
            <person name="Lacey E."/>
            <person name="Busk P.K."/>
            <person name="Pilgaard B."/>
            <person name="Chooi Y.H."/>
            <person name="Piggott A.M."/>
        </authorList>
    </citation>
    <scope>NUCLEOTIDE SEQUENCE [LARGE SCALE GENOMIC DNA]</scope>
    <source>
        <strain evidence="7 8">FRR 5400</strain>
    </source>
</reference>
<evidence type="ECO:0000256" key="1">
    <source>
        <dbReference type="ARBA" id="ARBA00022723"/>
    </source>
</evidence>
<dbReference type="PANTHER" id="PTHR23327:SF42">
    <property type="entry name" value="LON PEPTIDASE N-TERMINAL DOMAIN AND RING FINGER PROTEIN C14F5.10C"/>
    <property type="match status" value="1"/>
</dbReference>
<dbReference type="InterPro" id="IPR046336">
    <property type="entry name" value="Lon_prtase_N_sf"/>
</dbReference>
<dbReference type="Gene3D" id="3.30.40.10">
    <property type="entry name" value="Zinc/RING finger domain, C3HC4 (zinc finger)"/>
    <property type="match status" value="2"/>
</dbReference>
<comment type="caution">
    <text evidence="7">The sequence shown here is derived from an EMBL/GenBank/DDBJ whole genome shotgun (WGS) entry which is preliminary data.</text>
</comment>
<keyword evidence="3" id="KW-0862">Zinc</keyword>
<dbReference type="GO" id="GO:0008270">
    <property type="term" value="F:zinc ion binding"/>
    <property type="evidence" value="ECO:0007669"/>
    <property type="project" value="UniProtKB-KW"/>
</dbReference>